<evidence type="ECO:0000313" key="12">
    <source>
        <dbReference type="Proteomes" id="UP000735302"/>
    </source>
</evidence>
<evidence type="ECO:0000256" key="3">
    <source>
        <dbReference type="ARBA" id="ARBA00022692"/>
    </source>
</evidence>
<feature type="transmembrane region" description="Helical" evidence="9">
    <location>
        <begin position="158"/>
        <end position="181"/>
    </location>
</feature>
<keyword evidence="12" id="KW-1185">Reference proteome</keyword>
<dbReference type="PANTHER" id="PTHR24230">
    <property type="entry name" value="G-PROTEIN COUPLED RECEPTOR"/>
    <property type="match status" value="1"/>
</dbReference>
<evidence type="ECO:0000256" key="4">
    <source>
        <dbReference type="ARBA" id="ARBA00022989"/>
    </source>
</evidence>
<dbReference type="SUPFAM" id="SSF81321">
    <property type="entry name" value="Family A G protein-coupled receptor-like"/>
    <property type="match status" value="1"/>
</dbReference>
<feature type="transmembrane region" description="Helical" evidence="9">
    <location>
        <begin position="266"/>
        <end position="290"/>
    </location>
</feature>
<evidence type="ECO:0000256" key="9">
    <source>
        <dbReference type="SAM" id="Phobius"/>
    </source>
</evidence>
<dbReference type="Gene3D" id="1.20.1070.10">
    <property type="entry name" value="Rhodopsin 7-helix transmembrane proteins"/>
    <property type="match status" value="1"/>
</dbReference>
<dbReference type="GO" id="GO:0008528">
    <property type="term" value="F:G protein-coupled peptide receptor activity"/>
    <property type="evidence" value="ECO:0007669"/>
    <property type="project" value="TreeGrafter"/>
</dbReference>
<keyword evidence="5" id="KW-0297">G-protein coupled receptor</keyword>
<evidence type="ECO:0000256" key="2">
    <source>
        <dbReference type="ARBA" id="ARBA00022475"/>
    </source>
</evidence>
<feature type="transmembrane region" description="Helical" evidence="9">
    <location>
        <begin position="112"/>
        <end position="137"/>
    </location>
</feature>
<name>A0AAV4AI58_9GAST</name>
<dbReference type="SMART" id="SM01381">
    <property type="entry name" value="7TM_GPCR_Srsx"/>
    <property type="match status" value="1"/>
</dbReference>
<sequence>MNSQTLNETIFSDISTGGLISEAVGYYITLLLKIVLNPLLAVTGVTSNLINMAVFYRMGVKEGTTLTFLVLAISDGLAAFVMIFNCTIHTLLQYVAFLQSLIVIDRKTLYVMFYLSTLITPFFLNTSTLITTVISVVRCCCVVMPLRVKHVLTAGRQLAAILIFSVVIASVQIYALSPAYFSYYRHQRRNSSAPPIVSFVGMNYVLIDSFRNAFIYFSLLVVIICVTILVIALKQAGKFQSSASSRDLATHSVGKKPKQSKRETQVMKVVVLIACFFITSNTPTVVIAILRLNTNLRLEKAAQYQSIAPVYGLVETVLLVKPDANGLTPTTRQRKIHNRFAAVIMVTLSAAQKISSRDLRPNPRDGQWSYYLPANEGHTGNRLISFPGKTTHSCGKPTVTLPVFLDLKLS</sequence>
<dbReference type="GO" id="GO:0005886">
    <property type="term" value="C:plasma membrane"/>
    <property type="evidence" value="ECO:0007669"/>
    <property type="project" value="UniProtKB-SubCell"/>
</dbReference>
<reference evidence="11 12" key="1">
    <citation type="journal article" date="2021" name="Elife">
        <title>Chloroplast acquisition without the gene transfer in kleptoplastic sea slugs, Plakobranchus ocellatus.</title>
        <authorList>
            <person name="Maeda T."/>
            <person name="Takahashi S."/>
            <person name="Yoshida T."/>
            <person name="Shimamura S."/>
            <person name="Takaki Y."/>
            <person name="Nagai Y."/>
            <person name="Toyoda A."/>
            <person name="Suzuki Y."/>
            <person name="Arimoto A."/>
            <person name="Ishii H."/>
            <person name="Satoh N."/>
            <person name="Nishiyama T."/>
            <person name="Hasebe M."/>
            <person name="Maruyama T."/>
            <person name="Minagawa J."/>
            <person name="Obokata J."/>
            <person name="Shigenobu S."/>
        </authorList>
    </citation>
    <scope>NUCLEOTIDE SEQUENCE [LARGE SCALE GENOMIC DNA]</scope>
</reference>
<proteinExistence type="predicted"/>
<feature type="transmembrane region" description="Helical" evidence="9">
    <location>
        <begin position="34"/>
        <end position="56"/>
    </location>
</feature>
<keyword evidence="6 9" id="KW-0472">Membrane</keyword>
<protein>
    <recommendedName>
        <fullName evidence="10">G-protein coupled receptors family 1 profile domain-containing protein</fullName>
    </recommendedName>
</protein>
<keyword evidence="8" id="KW-0807">Transducer</keyword>
<comment type="subcellular location">
    <subcellularLocation>
        <location evidence="1">Cell membrane</location>
        <topology evidence="1">Multi-pass membrane protein</topology>
    </subcellularLocation>
</comment>
<keyword evidence="4 9" id="KW-1133">Transmembrane helix</keyword>
<evidence type="ECO:0000259" key="10">
    <source>
        <dbReference type="PROSITE" id="PS50262"/>
    </source>
</evidence>
<evidence type="ECO:0000256" key="6">
    <source>
        <dbReference type="ARBA" id="ARBA00023136"/>
    </source>
</evidence>
<dbReference type="CDD" id="cd00637">
    <property type="entry name" value="7tm_classA_rhodopsin-like"/>
    <property type="match status" value="1"/>
</dbReference>
<organism evidence="11 12">
    <name type="scientific">Plakobranchus ocellatus</name>
    <dbReference type="NCBI Taxonomy" id="259542"/>
    <lineage>
        <taxon>Eukaryota</taxon>
        <taxon>Metazoa</taxon>
        <taxon>Spiralia</taxon>
        <taxon>Lophotrochozoa</taxon>
        <taxon>Mollusca</taxon>
        <taxon>Gastropoda</taxon>
        <taxon>Heterobranchia</taxon>
        <taxon>Euthyneura</taxon>
        <taxon>Panpulmonata</taxon>
        <taxon>Sacoglossa</taxon>
        <taxon>Placobranchoidea</taxon>
        <taxon>Plakobranchidae</taxon>
        <taxon>Plakobranchus</taxon>
    </lineage>
</organism>
<dbReference type="PROSITE" id="PS50262">
    <property type="entry name" value="G_PROTEIN_RECEP_F1_2"/>
    <property type="match status" value="1"/>
</dbReference>
<dbReference type="GO" id="GO:0007218">
    <property type="term" value="P:neuropeptide signaling pathway"/>
    <property type="evidence" value="ECO:0007669"/>
    <property type="project" value="TreeGrafter"/>
</dbReference>
<keyword evidence="3 9" id="KW-0812">Transmembrane</keyword>
<keyword evidence="7" id="KW-0675">Receptor</keyword>
<comment type="caution">
    <text evidence="11">The sequence shown here is derived from an EMBL/GenBank/DDBJ whole genome shotgun (WGS) entry which is preliminary data.</text>
</comment>
<evidence type="ECO:0000256" key="5">
    <source>
        <dbReference type="ARBA" id="ARBA00023040"/>
    </source>
</evidence>
<evidence type="ECO:0000256" key="1">
    <source>
        <dbReference type="ARBA" id="ARBA00004651"/>
    </source>
</evidence>
<dbReference type="Proteomes" id="UP000735302">
    <property type="component" value="Unassembled WGS sequence"/>
</dbReference>
<gene>
    <name evidence="11" type="ORF">PoB_003353000</name>
</gene>
<feature type="transmembrane region" description="Helical" evidence="9">
    <location>
        <begin position="213"/>
        <end position="233"/>
    </location>
</feature>
<keyword evidence="2" id="KW-1003">Cell membrane</keyword>
<dbReference type="InterPro" id="IPR000276">
    <property type="entry name" value="GPCR_Rhodpsn"/>
</dbReference>
<evidence type="ECO:0000256" key="8">
    <source>
        <dbReference type="ARBA" id="ARBA00023224"/>
    </source>
</evidence>
<feature type="transmembrane region" description="Helical" evidence="9">
    <location>
        <begin position="68"/>
        <end position="92"/>
    </location>
</feature>
<evidence type="ECO:0000256" key="7">
    <source>
        <dbReference type="ARBA" id="ARBA00023170"/>
    </source>
</evidence>
<dbReference type="EMBL" id="BLXT01003831">
    <property type="protein sequence ID" value="GFO07025.1"/>
    <property type="molecule type" value="Genomic_DNA"/>
</dbReference>
<dbReference type="AlphaFoldDB" id="A0AAV4AI58"/>
<dbReference type="InterPro" id="IPR017452">
    <property type="entry name" value="GPCR_Rhodpsn_7TM"/>
</dbReference>
<accession>A0AAV4AI58</accession>
<evidence type="ECO:0000313" key="11">
    <source>
        <dbReference type="EMBL" id="GFO07025.1"/>
    </source>
</evidence>
<feature type="domain" description="G-protein coupled receptors family 1 profile" evidence="10">
    <location>
        <begin position="47"/>
        <end position="290"/>
    </location>
</feature>